<evidence type="ECO:0000313" key="1">
    <source>
        <dbReference type="EMBL" id="ANH74001.1"/>
    </source>
</evidence>
<dbReference type="Proteomes" id="UP000077927">
    <property type="component" value="Chromosome 1"/>
</dbReference>
<dbReference type="KEGG" id="rin:ACS15_0713"/>
<evidence type="ECO:0000313" key="2">
    <source>
        <dbReference type="Proteomes" id="UP000077927"/>
    </source>
</evidence>
<sequence>MRGSRGRTTGGAAQDRLACDVVHLFSLPCVVVVPAQKQRLAGGPIVSKPAAMQR</sequence>
<accession>A0AAC9BH99</accession>
<gene>
    <name evidence="1" type="ORF">ACS15_0713</name>
</gene>
<protein>
    <submittedName>
        <fullName evidence="1">Uncharacterized protein</fullName>
    </submittedName>
</protein>
<dbReference type="EMBL" id="CP012605">
    <property type="protein sequence ID" value="ANH74001.1"/>
    <property type="molecule type" value="Genomic_DNA"/>
</dbReference>
<dbReference type="AlphaFoldDB" id="A0AAC9BH99"/>
<organism evidence="1 2">
    <name type="scientific">Ralstonia insidiosa</name>
    <dbReference type="NCBI Taxonomy" id="190721"/>
    <lineage>
        <taxon>Bacteria</taxon>
        <taxon>Pseudomonadati</taxon>
        <taxon>Pseudomonadota</taxon>
        <taxon>Betaproteobacteria</taxon>
        <taxon>Burkholderiales</taxon>
        <taxon>Burkholderiaceae</taxon>
        <taxon>Ralstonia</taxon>
    </lineage>
</organism>
<reference evidence="1 2" key="1">
    <citation type="submission" date="2015-09" db="EMBL/GenBank/DDBJ databases">
        <authorList>
            <person name="Xu Y."/>
            <person name="Nagy A."/>
            <person name="Liu N.T."/>
            <person name="Nou X."/>
        </authorList>
    </citation>
    <scope>NUCLEOTIDE SEQUENCE [LARGE SCALE GENOMIC DNA]</scope>
    <source>
        <strain evidence="1 2">FC1138</strain>
    </source>
</reference>
<proteinExistence type="predicted"/>
<name>A0AAC9BH99_9RALS</name>